<evidence type="ECO:0000313" key="20">
    <source>
        <dbReference type="Proteomes" id="UP000472270"/>
    </source>
</evidence>
<dbReference type="SMART" id="SM00150">
    <property type="entry name" value="SPEC"/>
    <property type="match status" value="17"/>
</dbReference>
<evidence type="ECO:0000256" key="4">
    <source>
        <dbReference type="ARBA" id="ARBA00022490"/>
    </source>
</evidence>
<dbReference type="GO" id="GO:0042383">
    <property type="term" value="C:sarcolemma"/>
    <property type="evidence" value="ECO:0007669"/>
    <property type="project" value="TreeGrafter"/>
</dbReference>
<evidence type="ECO:0000256" key="11">
    <source>
        <dbReference type="ARBA" id="ARBA00023203"/>
    </source>
</evidence>
<dbReference type="FunFam" id="1.10.238.10:FF:000023">
    <property type="entry name" value="dystrophin isoform X1"/>
    <property type="match status" value="1"/>
</dbReference>
<evidence type="ECO:0000259" key="17">
    <source>
        <dbReference type="PROSITE" id="PS50021"/>
    </source>
</evidence>
<keyword evidence="6" id="KW-0677">Repeat</keyword>
<dbReference type="Pfam" id="PF09068">
    <property type="entry name" value="EF-hand_2"/>
    <property type="match status" value="1"/>
</dbReference>
<evidence type="ECO:0000256" key="10">
    <source>
        <dbReference type="ARBA" id="ARBA00023136"/>
    </source>
</evidence>
<dbReference type="GO" id="GO:0032991">
    <property type="term" value="C:protein-containing complex"/>
    <property type="evidence" value="ECO:0007669"/>
    <property type="project" value="UniProtKB-ARBA"/>
</dbReference>
<comment type="function">
    <text evidence="13">May play a role in anchoring the cytoskeleton to the plasma membrane.</text>
</comment>
<feature type="coiled-coil region" evidence="15">
    <location>
        <begin position="1259"/>
        <end position="1286"/>
    </location>
</feature>
<dbReference type="InterPro" id="IPR002017">
    <property type="entry name" value="Spectrin_repeat"/>
</dbReference>
<dbReference type="SMART" id="SM00033">
    <property type="entry name" value="CH"/>
    <property type="match status" value="1"/>
</dbReference>
<evidence type="ECO:0000256" key="8">
    <source>
        <dbReference type="ARBA" id="ARBA00022833"/>
    </source>
</evidence>
<sequence>TRVHSLNNVNRALQILQKNNVELVNIGGADIVDGNHKLTLGLIWSIILHWQVKDVMKDVMADLQQTNSEKILLSWVRQSTKNYKDVSVVNFSSSWADGFAFNALIHSHRPELFNWSVVEQQDNAIERLDHAFNVAEKSLGIDRLLDPEDVAIAHPDKKSIIMYVTSLFQVLPHGVSMEAIQEVETLPRAKVTKEEHFLFQTQQRYSQQITVSVAQSRVRSPSPSYKPRFKSYAFTQAAYVKTPEQQRNPLPQGLNELESYQSALEEVLTWLLSAEDDLQAQPPISSFVEEVKEQFHTHEGYMVELTSHQGSVGRVLKAGSVLLSGGQLTDDEEREVREQMNLLNSRWEHLRVASMERQSRLHKVLMDLQHQQLKQLSDWLDTTETRIKRMGAQPLGPELDDIKRQIEEQKLLQENLELEQVRVNSLTHMVVVVDENSGDGATAALEEKLQNLGERWAAICKWTEERWILLQKILLCWQHFSEEQLLFDSWLTQKEELVQSIQSSGTNDPNEVAANLRKLAILKADLELKRQTMDKLCSLVQDLLTNIKSKEAAGKLEAKLERFAQRWDKLVQSLQLTSTKFSTIVTTSQSELTHTTMATVTKVTTNQKKMVKHTKEGMSTPPPQKKRQIVADSELRKRFDVDFTEIHSFMTRSEAVLQNPEFSISRKEGSVAELYEKVLAIDREKSEKFRKLQEATRSAQALVDQLTNGQNSEDIQQAAQQLRARWVDFCALLAERLAWLAYQTKVLAFYNLFQQLEQAVAVAENWLKVQSPPACEPEPLRIQLERCRDEIARLSVLRPQVDKLHEQLQELQQKEETPVLFDADISAFQEHYHHVLEDLRARERQLSSLPPARYKDVMAVLLAWLQQCENKLAIPSTAVTEYPVMEQRLKDIKAIQAAQKEHQGDVDDLNKMAEQVFQKAPPEICQKYRTELDNVMVRWRRVSEQLEENIQKLQDHMTKLQQFQNDTKTLQKWMAEVDVFLNEEWPALGDAEALEKQLEQCTALVNDIHTVQPSLNGINEVGLALKREAETPFAIKIQKMLDELNAQWELICKQAYAKKSALKGGLDMTVSLRKEMQEMQEWITQAEEEYLERDFQYKTPEELHKAVEELKRAQEEVHQKETKVKLLTDKVTNFISKAPPAAHDALKAELDVLTSNYQRLCSRLDGKCKTLEEVWACWCELLSYLELENAWMDLLEKKIDETESLQGGAEEIEDALTSLDTMIREHPEYNRNQIRELAQTLMDGRVLDELIHKKVEDYNTRWDELMQRALQRRQQLEKSLQWAQENDKTLRLIQDSLNTTDRHLTAYIADGIDAAQIPQEAQKIQTELNGHEVTLDDMKKKAVEVDASEKVIGEIDATYDKLLQVKGKFRLFQKPANFDQRLRECERVLEEVKGKLGVLSIRSVEQEVVQSQLDQCMKFYKNLSEVKSEVEAVIKMGRQIVQKQQTEQPKELDDRLTALKLAYNNLGSQVAEGKQELEKLLKLLRKFRKEVNSLTEWLATTDEELTRRSSVEGMPCDLDAELSWAKAKQEDTECHKPQLKLVRELAKTLKGLLCSQENLIDDKVSLLNCNWIAVTSRSEQWLKLLLDYQSQMKTFEQNISQINTWMDRAEEMLDEMDSQGCVENVIKGLRMELEEMKGKVEVVQVLADDLVKNRGEHCKAQVKPKLEQLSRRFDIVAKRILTGQDALNELFLKGENLLKRAPSGEKREAVHEKHNLLHDKYDTLKNLRALRKKKALALAPQWYQFCKKTDDMMQWLDKIEKNLAELPDPPEEPRVKIEQQRPKLEDLRGLGRVLSEGGAAKLVEPRLLPVNKRWAELDVNFTQVRHKSVSVLLIFVGSVIVRLVSDHPYCDILLSQELQGGLEKQEAAVKGLNALGTDLTPQCSKDDRDHIKQQLASINSRWAKVSNQLTEIKRRSAGAKIVLAELNEDMGEFQSWLDDAEAVVALPVEAGHKEQLSATLEKVKVKITSPYSHSRSPISAAGDAALDKFNKSWTELDDWLTLLDHMVQTQRVMVGDLDEINEMTVKLKSTLQDMEQRCPQLNKQITAAQNLKNKTNNPETRATITDRIEKLQAHWEDSHTKLTNRVLQLQNMHKDSSDWLEARKRVEPLIKRANEKLESWNKNACDLITTNKCYIIILQQLSKDIQQWQALMNVTNELANKLLTLYADDDTSKVKQMTESMNLAWDNIKKRSSPGLLFPATNNNWLQYFYLDLEKFLNWLTEAETTANVLQDATFKEGLLENPATVRHLLEQWQVLKIYTHREMYHSLDENGQRIVSSLEGTDNAVVLQKRLDDMGHRWHELCNKVMSIRPYLDAGVDQWKHMHMSLQELLNWLQLKREELEKQKPVGGDVPTVHQQLLTHKGFRRELGAKEPVINGTLSNAKTFLAEMPREGLKQRPGQLDVSPEERVQNVGRILRKEVEDVTVRWKNLGAASVDWQQQLELALERLMELQDAQDQLDFKLRQAETVKNSWKPVGDLLIDDLQNHIDRVKAFQEEIAPIQDNVNQVNQLASTFRPPDIQLSPDNLSRNDDLNMRWRFLQISIEEHLTQLTTAYKDLGPQSQNFLHDRSTVYCFLHVFAFSHQTQTTCWDHPKMAELYQSLADLNNVRFSAYRTAMKLRRMQKALCLDLLGMSAVCEAFEQHNLKQNEQFMDIMQVINCLTSIYDRLEQQHSSLVNVPLCVDMCLNWLLNVYDTGRAGKIRILSFKTGIICLCKAHLEDKYRFLFREVASATGFCDQRRLGLLLHDAIQIPRQLGEVASFGGSNIEPSVRSCFQFANNKPELEASVFLDWMRLEPQSMVWLPVLHRVAAAEAAKHQAKCNICKECPIIGFRYRSLKHFNYDICQSCFFSGRVAKGHKMQYPMVEYCTPTTSGEDVRDFAKVLKNKFRTKRYFAKHPRMGYLPVQTILEGDNMETPVTLINFWPVDHLPASSPQLSHDDTHSRIEHYASRLAEMEIRNGSYVNDNVSPNESMDDEHLLIQHYCQSLNQGSPLSQPQSPTQILISMETEEKGDLERVLNDLEQENRKLQAEYDRLKKAHDQKGLSPLPSPPQMLPVSPQSPRDAELIAEAKLLRQHKGRLEARMQILEDHNKQLESQLKRLRQLLEQPQTESKVNGTALSSPSTASPRSDTSLASLRVAASQTTETMGDDELSSPSQDASTGLEDVIEQLNNSFPHSQGENPATAWMAKPMRG</sequence>
<keyword evidence="11 13" id="KW-0009">Actin-binding</keyword>
<evidence type="ECO:0000256" key="6">
    <source>
        <dbReference type="ARBA" id="ARBA00022737"/>
    </source>
</evidence>
<dbReference type="Gene3D" id="1.20.58.60">
    <property type="match status" value="14"/>
</dbReference>
<evidence type="ECO:0000256" key="13">
    <source>
        <dbReference type="PIRNR" id="PIRNR002341"/>
    </source>
</evidence>
<dbReference type="PIRSF" id="PIRSF002341">
    <property type="entry name" value="Dystrophin/utrophin"/>
    <property type="match status" value="1"/>
</dbReference>
<feature type="compositionally biased region" description="Polar residues" evidence="16">
    <location>
        <begin position="3104"/>
        <end position="3144"/>
    </location>
</feature>
<dbReference type="GO" id="GO:0007519">
    <property type="term" value="P:skeletal muscle tissue development"/>
    <property type="evidence" value="ECO:0007669"/>
    <property type="project" value="TreeGrafter"/>
</dbReference>
<proteinExistence type="predicted"/>
<dbReference type="InterPro" id="IPR043145">
    <property type="entry name" value="Znf_ZZ_sf"/>
</dbReference>
<feature type="region of interest" description="Disordered" evidence="16">
    <location>
        <begin position="3035"/>
        <end position="3059"/>
    </location>
</feature>
<dbReference type="Ensembl" id="ENSSRHT00000015050.1">
    <property type="protein sequence ID" value="ENSSRHP00000014555.1"/>
    <property type="gene ID" value="ENSSRHG00000006731.1"/>
</dbReference>
<dbReference type="SUPFAM" id="SSF47576">
    <property type="entry name" value="Calponin-homology domain, CH-domain"/>
    <property type="match status" value="1"/>
</dbReference>
<evidence type="ECO:0000256" key="5">
    <source>
        <dbReference type="ARBA" id="ARBA00022723"/>
    </source>
</evidence>
<feature type="coiled-coil region" evidence="15">
    <location>
        <begin position="2434"/>
        <end position="2471"/>
    </location>
</feature>
<dbReference type="Gene3D" id="1.10.238.10">
    <property type="entry name" value="EF-hand"/>
    <property type="match status" value="2"/>
</dbReference>
<evidence type="ECO:0000313" key="19">
    <source>
        <dbReference type="Ensembl" id="ENSSRHP00000014555.1"/>
    </source>
</evidence>
<reference evidence="19" key="2">
    <citation type="submission" date="2025-09" db="UniProtKB">
        <authorList>
            <consortium name="Ensembl"/>
        </authorList>
    </citation>
    <scope>IDENTIFICATION</scope>
</reference>
<feature type="domain" description="Calponin-homology (CH)" evidence="17">
    <location>
        <begin position="1"/>
        <end position="51"/>
    </location>
</feature>
<dbReference type="SUPFAM" id="SSF47473">
    <property type="entry name" value="EF-hand"/>
    <property type="match status" value="2"/>
</dbReference>
<keyword evidence="12 13" id="KW-0206">Cytoskeleton</keyword>
<keyword evidence="4 13" id="KW-0963">Cytoplasm</keyword>
<keyword evidence="9" id="KW-0106">Calcium</keyword>
<evidence type="ECO:0000256" key="2">
    <source>
        <dbReference type="ARBA" id="ARBA00004413"/>
    </source>
</evidence>
<dbReference type="Gene3D" id="3.30.60.90">
    <property type="match status" value="1"/>
</dbReference>
<dbReference type="GO" id="GO:0008270">
    <property type="term" value="F:zinc ion binding"/>
    <property type="evidence" value="ECO:0007669"/>
    <property type="project" value="UniProtKB-KW"/>
</dbReference>
<dbReference type="PROSITE" id="PS50021">
    <property type="entry name" value="CH"/>
    <property type="match status" value="2"/>
</dbReference>
<dbReference type="FunFam" id="1.10.238.10:FF:000008">
    <property type="entry name" value="Dystrophin isoform 2"/>
    <property type="match status" value="1"/>
</dbReference>
<dbReference type="InterPro" id="IPR036872">
    <property type="entry name" value="CH_dom_sf"/>
</dbReference>
<dbReference type="InterPro" id="IPR001589">
    <property type="entry name" value="Actinin_actin-bd_CS"/>
</dbReference>
<dbReference type="Proteomes" id="UP000472270">
    <property type="component" value="Unassembled WGS sequence"/>
</dbReference>
<dbReference type="PROSITE" id="PS50135">
    <property type="entry name" value="ZF_ZZ_2"/>
    <property type="match status" value="1"/>
</dbReference>
<dbReference type="GO" id="GO:0099536">
    <property type="term" value="P:synaptic signaling"/>
    <property type="evidence" value="ECO:0007669"/>
    <property type="project" value="TreeGrafter"/>
</dbReference>
<dbReference type="PROSITE" id="PS01357">
    <property type="entry name" value="ZF_ZZ_1"/>
    <property type="match status" value="1"/>
</dbReference>
<evidence type="ECO:0000256" key="1">
    <source>
        <dbReference type="ARBA" id="ARBA00004245"/>
    </source>
</evidence>
<dbReference type="FunFam" id="1.20.58.60:FF:000102">
    <property type="entry name" value="utrophin isoform X2"/>
    <property type="match status" value="1"/>
</dbReference>
<evidence type="ECO:0000256" key="14">
    <source>
        <dbReference type="PROSITE-ProRule" id="PRU00228"/>
    </source>
</evidence>
<dbReference type="FunFam" id="1.20.58.60:FF:000075">
    <property type="entry name" value="utrophin isoform X1"/>
    <property type="match status" value="1"/>
</dbReference>
<dbReference type="InterPro" id="IPR035436">
    <property type="entry name" value="Dystrophin/utrophin"/>
</dbReference>
<dbReference type="PROSITE" id="PS00020">
    <property type="entry name" value="ACTININ_2"/>
    <property type="match status" value="1"/>
</dbReference>
<feature type="coiled-coil region" evidence="15">
    <location>
        <begin position="2017"/>
        <end position="2051"/>
    </location>
</feature>
<name>A0A673GMI9_9TELE</name>
<reference evidence="19" key="1">
    <citation type="submission" date="2025-08" db="UniProtKB">
        <authorList>
            <consortium name="Ensembl"/>
        </authorList>
    </citation>
    <scope>IDENTIFICATION</scope>
</reference>
<dbReference type="GO" id="GO:0005856">
    <property type="term" value="C:cytoskeleton"/>
    <property type="evidence" value="ECO:0007669"/>
    <property type="project" value="UniProtKB-SubCell"/>
</dbReference>
<dbReference type="GO" id="GO:0055001">
    <property type="term" value="P:muscle cell development"/>
    <property type="evidence" value="ECO:0007669"/>
    <property type="project" value="TreeGrafter"/>
</dbReference>
<dbReference type="GO" id="GO:0005737">
    <property type="term" value="C:cytoplasm"/>
    <property type="evidence" value="ECO:0007669"/>
    <property type="project" value="UniProtKB-ARBA"/>
</dbReference>
<dbReference type="Gene3D" id="1.10.418.10">
    <property type="entry name" value="Calponin-like domain"/>
    <property type="match status" value="2"/>
</dbReference>
<dbReference type="PANTHER" id="PTHR12268:SF25">
    <property type="entry name" value="DYSTROPHIN"/>
    <property type="match status" value="1"/>
</dbReference>
<evidence type="ECO:0000256" key="9">
    <source>
        <dbReference type="ARBA" id="ARBA00022837"/>
    </source>
</evidence>
<dbReference type="Pfam" id="PF00569">
    <property type="entry name" value="ZZ"/>
    <property type="match status" value="1"/>
</dbReference>
<dbReference type="FunFam" id="1.20.58.60:FF:000070">
    <property type="entry name" value="utrophin isoform X1"/>
    <property type="match status" value="1"/>
</dbReference>
<evidence type="ECO:0000256" key="16">
    <source>
        <dbReference type="SAM" id="MobiDB-lite"/>
    </source>
</evidence>
<feature type="domain" description="ZZ-type" evidence="18">
    <location>
        <begin position="2814"/>
        <end position="2870"/>
    </location>
</feature>
<dbReference type="SUPFAM" id="SSF57850">
    <property type="entry name" value="RING/U-box"/>
    <property type="match status" value="1"/>
</dbReference>
<keyword evidence="15" id="KW-0175">Coiled coil</keyword>
<protein>
    <submittedName>
        <fullName evidence="19">Dystrophin-like</fullName>
    </submittedName>
</protein>
<dbReference type="InterPro" id="IPR015154">
    <property type="entry name" value="EF-hand_dom_typ2"/>
</dbReference>
<evidence type="ECO:0000259" key="18">
    <source>
        <dbReference type="PROSITE" id="PS50135"/>
    </source>
</evidence>
<keyword evidence="13" id="KW-0628">Postsynaptic cell membrane</keyword>
<dbReference type="InterPro" id="IPR050774">
    <property type="entry name" value="KCMF1/Dystrophin"/>
</dbReference>
<dbReference type="SUPFAM" id="SSF46966">
    <property type="entry name" value="Spectrin repeat"/>
    <property type="match status" value="16"/>
</dbReference>
<gene>
    <name evidence="19" type="primary">LOC107758879</name>
</gene>
<dbReference type="SMART" id="SM00291">
    <property type="entry name" value="ZnF_ZZ"/>
    <property type="match status" value="1"/>
</dbReference>
<evidence type="ECO:0000256" key="12">
    <source>
        <dbReference type="ARBA" id="ARBA00023212"/>
    </source>
</evidence>
<dbReference type="FunFam" id="1.10.418.10:FF:000032">
    <property type="entry name" value="utrophin isoform X1"/>
    <property type="match status" value="1"/>
</dbReference>
<keyword evidence="20" id="KW-1185">Reference proteome</keyword>
<dbReference type="CDD" id="cd02334">
    <property type="entry name" value="ZZ_dystrophin"/>
    <property type="match status" value="1"/>
</dbReference>
<dbReference type="PANTHER" id="PTHR12268">
    <property type="entry name" value="E3 UBIQUITIN-PROTEIN LIGASE KCMF1"/>
    <property type="match status" value="1"/>
</dbReference>
<keyword evidence="3 13" id="KW-1003">Cell membrane</keyword>
<evidence type="ECO:0000256" key="15">
    <source>
        <dbReference type="SAM" id="Coils"/>
    </source>
</evidence>
<dbReference type="InterPro" id="IPR001715">
    <property type="entry name" value="CH_dom"/>
</dbReference>
<organism evidence="19 20">
    <name type="scientific">Sinocyclocheilus rhinocerous</name>
    <dbReference type="NCBI Taxonomy" id="307959"/>
    <lineage>
        <taxon>Eukaryota</taxon>
        <taxon>Metazoa</taxon>
        <taxon>Chordata</taxon>
        <taxon>Craniata</taxon>
        <taxon>Vertebrata</taxon>
        <taxon>Euteleostomi</taxon>
        <taxon>Actinopterygii</taxon>
        <taxon>Neopterygii</taxon>
        <taxon>Teleostei</taxon>
        <taxon>Ostariophysi</taxon>
        <taxon>Cypriniformes</taxon>
        <taxon>Cyprinidae</taxon>
        <taxon>Cyprininae</taxon>
        <taxon>Sinocyclocheilus</taxon>
    </lineage>
</organism>
<dbReference type="GO" id="GO:0090257">
    <property type="term" value="P:regulation of muscle system process"/>
    <property type="evidence" value="ECO:0007669"/>
    <property type="project" value="TreeGrafter"/>
</dbReference>
<dbReference type="InterPro" id="IPR000433">
    <property type="entry name" value="Znf_ZZ"/>
</dbReference>
<keyword evidence="8" id="KW-0862">Zinc</keyword>
<feature type="region of interest" description="Disordered" evidence="16">
    <location>
        <begin position="3104"/>
        <end position="3191"/>
    </location>
</feature>
<evidence type="ECO:0000256" key="3">
    <source>
        <dbReference type="ARBA" id="ARBA00022475"/>
    </source>
</evidence>
<accession>A0A673GMI9</accession>
<dbReference type="CDD" id="cd00176">
    <property type="entry name" value="SPEC"/>
    <property type="match status" value="8"/>
</dbReference>
<dbReference type="Pfam" id="PF09069">
    <property type="entry name" value="EF-hand_3"/>
    <property type="match status" value="1"/>
</dbReference>
<dbReference type="GO" id="GO:0048666">
    <property type="term" value="P:neuron development"/>
    <property type="evidence" value="ECO:0007669"/>
    <property type="project" value="TreeGrafter"/>
</dbReference>
<feature type="coiled-coil region" evidence="15">
    <location>
        <begin position="936"/>
        <end position="966"/>
    </location>
</feature>
<feature type="coiled-coil region" evidence="15">
    <location>
        <begin position="1103"/>
        <end position="1163"/>
    </location>
</feature>
<dbReference type="FunFam" id="1.20.58.60:FF:000056">
    <property type="entry name" value="utrophin isoform X1"/>
    <property type="match status" value="1"/>
</dbReference>
<dbReference type="CDD" id="cd21233">
    <property type="entry name" value="CH_DMD_rpt2"/>
    <property type="match status" value="1"/>
</dbReference>
<dbReference type="Pfam" id="PF00435">
    <property type="entry name" value="Spectrin"/>
    <property type="match status" value="9"/>
</dbReference>
<evidence type="ECO:0000256" key="7">
    <source>
        <dbReference type="ARBA" id="ARBA00022771"/>
    </source>
</evidence>
<dbReference type="GO" id="GO:0003779">
    <property type="term" value="F:actin binding"/>
    <property type="evidence" value="ECO:0007669"/>
    <property type="project" value="UniProtKB-KW"/>
</dbReference>
<keyword evidence="13" id="KW-0770">Synapse</keyword>
<dbReference type="FunFam" id="3.30.60.90:FF:000001">
    <property type="entry name" value="Dystrophin isoform 2"/>
    <property type="match status" value="1"/>
</dbReference>
<dbReference type="InterPro" id="IPR015153">
    <property type="entry name" value="EF-hand_dom_typ1"/>
</dbReference>
<comment type="subcellular location">
    <subcellularLocation>
        <location evidence="2">Cell membrane</location>
        <topology evidence="2">Peripheral membrane protein</topology>
        <orientation evidence="2">Cytoplasmic side</orientation>
    </subcellularLocation>
    <subcellularLocation>
        <location evidence="1 13">Cytoplasm</location>
        <location evidence="1 13">Cytoskeleton</location>
    </subcellularLocation>
</comment>
<dbReference type="FunFam" id="1.20.58.60:FF:000118">
    <property type="entry name" value="Dystrophin"/>
    <property type="match status" value="1"/>
</dbReference>
<feature type="domain" description="Calponin-homology (CH)" evidence="17">
    <location>
        <begin position="66"/>
        <end position="172"/>
    </location>
</feature>
<feature type="compositionally biased region" description="Polar residues" evidence="16">
    <location>
        <begin position="3167"/>
        <end position="3179"/>
    </location>
</feature>
<dbReference type="GO" id="GO:0045211">
    <property type="term" value="C:postsynaptic membrane"/>
    <property type="evidence" value="ECO:0007669"/>
    <property type="project" value="UniProtKB-UniRule"/>
</dbReference>
<dbReference type="Pfam" id="PF00307">
    <property type="entry name" value="CH"/>
    <property type="match status" value="2"/>
</dbReference>
<keyword evidence="5" id="KW-0479">Metal-binding</keyword>
<keyword evidence="7 14" id="KW-0863">Zinc-finger</keyword>
<dbReference type="InterPro" id="IPR018159">
    <property type="entry name" value="Spectrin/alpha-actinin"/>
</dbReference>
<keyword evidence="10 13" id="KW-0472">Membrane</keyword>
<dbReference type="InterPro" id="IPR011992">
    <property type="entry name" value="EF-hand-dom_pair"/>
</dbReference>